<evidence type="ECO:0000256" key="1">
    <source>
        <dbReference type="ARBA" id="ARBA00004429"/>
    </source>
</evidence>
<organism evidence="9 10">
    <name type="scientific">Skermanella cutis</name>
    <dbReference type="NCBI Taxonomy" id="2775420"/>
    <lineage>
        <taxon>Bacteria</taxon>
        <taxon>Pseudomonadati</taxon>
        <taxon>Pseudomonadota</taxon>
        <taxon>Alphaproteobacteria</taxon>
        <taxon>Rhodospirillales</taxon>
        <taxon>Azospirillaceae</taxon>
        <taxon>Skermanella</taxon>
    </lineage>
</organism>
<dbReference type="EMBL" id="CP067420">
    <property type="protein sequence ID" value="QQP92024.1"/>
    <property type="molecule type" value="Genomic_DNA"/>
</dbReference>
<feature type="transmembrane region" description="Helical" evidence="8">
    <location>
        <begin position="101"/>
        <end position="124"/>
    </location>
</feature>
<feature type="transmembrane region" description="Helical" evidence="8">
    <location>
        <begin position="24"/>
        <end position="51"/>
    </location>
</feature>
<sequence>MAAASGKGQAQAAKFTSGSPLRHVVVMTTTGSVGLMAVFAVDLANLFYISMLGVRELAAAVGFAGTILFFQISLCIGLTIGTGAIVARAIGSGDREEARRLAGSSLVVMLAVTLAVGILTVPFLDPILSALGAQGETKRFAETYLTIVSPTMPLLGVGMCCSALLRAVGDARRSMNVTLFAGLATAVLDPILIFGFDLDLMGAAIAALLSRCVLVAIGWHGASTVHGLVGRPSMAALPRDARALFRVAGPAILTNVATPVASAYVTFSMARFGDAAVAGLAIVDRVVPVAFGVIFALSGAVGPIFAQNLGARIFGRIRETLRASLTVMLTYVAAVWLILFLGQDLLVQVFSVEGVAADIVRLFCTLTAGGFLFIGCLFVANAAFNNLGFPLLSTGFNWGRATLGTIPFVTLGAWAGGAQGIVIGQAAGALVFGLAAVVVAFRVVGRLRDDRLGPEPAPEWPEAPAQPVSSGKAALATLAAPRPAAGED</sequence>
<protein>
    <submittedName>
        <fullName evidence="9">Polysaccharide biosynthesis C-terminal domain-containing protein</fullName>
    </submittedName>
</protein>
<dbReference type="RefSeq" id="WP_201080543.1">
    <property type="nucleotide sequence ID" value="NZ_CP067420.1"/>
</dbReference>
<dbReference type="PANTHER" id="PTHR43549:SF3">
    <property type="entry name" value="MULTIDRUG RESISTANCE PROTEIN YPNP-RELATED"/>
    <property type="match status" value="1"/>
</dbReference>
<gene>
    <name evidence="9" type="ORF">IGS68_12815</name>
</gene>
<dbReference type="PIRSF" id="PIRSF006603">
    <property type="entry name" value="DinF"/>
    <property type="match status" value="1"/>
</dbReference>
<dbReference type="Pfam" id="PF01554">
    <property type="entry name" value="MatE"/>
    <property type="match status" value="2"/>
</dbReference>
<feature type="transmembrane region" description="Helical" evidence="8">
    <location>
        <begin position="177"/>
        <end position="196"/>
    </location>
</feature>
<feature type="transmembrane region" description="Helical" evidence="8">
    <location>
        <begin position="57"/>
        <end position="80"/>
    </location>
</feature>
<comment type="subcellular location">
    <subcellularLocation>
        <location evidence="1">Cell inner membrane</location>
        <topology evidence="1">Multi-pass membrane protein</topology>
    </subcellularLocation>
</comment>
<feature type="transmembrane region" description="Helical" evidence="8">
    <location>
        <begin position="321"/>
        <end position="339"/>
    </location>
</feature>
<feature type="region of interest" description="Disordered" evidence="7">
    <location>
        <begin position="452"/>
        <end position="471"/>
    </location>
</feature>
<keyword evidence="5 8" id="KW-1133">Transmembrane helix</keyword>
<proteinExistence type="predicted"/>
<evidence type="ECO:0000313" key="10">
    <source>
        <dbReference type="Proteomes" id="UP000595197"/>
    </source>
</evidence>
<accession>A0ABX7BCA1</accession>
<feature type="transmembrane region" description="Helical" evidence="8">
    <location>
        <begin position="243"/>
        <end position="267"/>
    </location>
</feature>
<evidence type="ECO:0000256" key="7">
    <source>
        <dbReference type="SAM" id="MobiDB-lite"/>
    </source>
</evidence>
<evidence type="ECO:0000256" key="5">
    <source>
        <dbReference type="ARBA" id="ARBA00022989"/>
    </source>
</evidence>
<feature type="transmembrane region" description="Helical" evidence="8">
    <location>
        <begin position="202"/>
        <end position="222"/>
    </location>
</feature>
<evidence type="ECO:0000256" key="8">
    <source>
        <dbReference type="SAM" id="Phobius"/>
    </source>
</evidence>
<evidence type="ECO:0000256" key="2">
    <source>
        <dbReference type="ARBA" id="ARBA00022448"/>
    </source>
</evidence>
<evidence type="ECO:0000256" key="6">
    <source>
        <dbReference type="ARBA" id="ARBA00023136"/>
    </source>
</evidence>
<name>A0ABX7BCA1_9PROT</name>
<evidence type="ECO:0000313" key="9">
    <source>
        <dbReference type="EMBL" id="QQP92024.1"/>
    </source>
</evidence>
<feature type="transmembrane region" description="Helical" evidence="8">
    <location>
        <begin position="396"/>
        <end position="415"/>
    </location>
</feature>
<dbReference type="PANTHER" id="PTHR43549">
    <property type="entry name" value="MULTIDRUG RESISTANCE PROTEIN YPNP-RELATED"/>
    <property type="match status" value="1"/>
</dbReference>
<reference evidence="9" key="1">
    <citation type="submission" date="2021-02" db="EMBL/GenBank/DDBJ databases">
        <title>Skermanella TT6 skin isolate.</title>
        <authorList>
            <person name="Lee K."/>
            <person name="Ganzorig M."/>
        </authorList>
    </citation>
    <scope>NUCLEOTIDE SEQUENCE</scope>
    <source>
        <strain evidence="9">TT6</strain>
    </source>
</reference>
<keyword evidence="2" id="KW-0813">Transport</keyword>
<feature type="transmembrane region" description="Helical" evidence="8">
    <location>
        <begin position="421"/>
        <end position="444"/>
    </location>
</feature>
<dbReference type="InterPro" id="IPR002528">
    <property type="entry name" value="MATE_fam"/>
</dbReference>
<evidence type="ECO:0000256" key="4">
    <source>
        <dbReference type="ARBA" id="ARBA00022692"/>
    </source>
</evidence>
<evidence type="ECO:0000256" key="3">
    <source>
        <dbReference type="ARBA" id="ARBA00022475"/>
    </source>
</evidence>
<feature type="transmembrane region" description="Helical" evidence="8">
    <location>
        <begin position="144"/>
        <end position="165"/>
    </location>
</feature>
<keyword evidence="4 8" id="KW-0812">Transmembrane</keyword>
<dbReference type="InterPro" id="IPR048279">
    <property type="entry name" value="MdtK-like"/>
</dbReference>
<keyword evidence="6 8" id="KW-0472">Membrane</keyword>
<keyword evidence="10" id="KW-1185">Reference proteome</keyword>
<keyword evidence="3" id="KW-1003">Cell membrane</keyword>
<feature type="transmembrane region" description="Helical" evidence="8">
    <location>
        <begin position="287"/>
        <end position="309"/>
    </location>
</feature>
<dbReference type="Proteomes" id="UP000595197">
    <property type="component" value="Chromosome"/>
</dbReference>
<feature type="transmembrane region" description="Helical" evidence="8">
    <location>
        <begin position="359"/>
        <end position="384"/>
    </location>
</feature>
<feature type="compositionally biased region" description="Low complexity" evidence="7">
    <location>
        <begin position="462"/>
        <end position="471"/>
    </location>
</feature>
<dbReference type="InterPro" id="IPR052031">
    <property type="entry name" value="Membrane_Transporter-Flippase"/>
</dbReference>